<dbReference type="EMBL" id="JASJQH010007499">
    <property type="protein sequence ID" value="KAK9708252.1"/>
    <property type="molecule type" value="Genomic_DNA"/>
</dbReference>
<keyword evidence="1" id="KW-1133">Transmembrane helix</keyword>
<accession>A0ABR2VWK8</accession>
<dbReference type="Proteomes" id="UP001479436">
    <property type="component" value="Unassembled WGS sequence"/>
</dbReference>
<organism evidence="2 3">
    <name type="scientific">Basidiobolus ranarum</name>
    <dbReference type="NCBI Taxonomy" id="34480"/>
    <lineage>
        <taxon>Eukaryota</taxon>
        <taxon>Fungi</taxon>
        <taxon>Fungi incertae sedis</taxon>
        <taxon>Zoopagomycota</taxon>
        <taxon>Entomophthoromycotina</taxon>
        <taxon>Basidiobolomycetes</taxon>
        <taxon>Basidiobolales</taxon>
        <taxon>Basidiobolaceae</taxon>
        <taxon>Basidiobolus</taxon>
    </lineage>
</organism>
<name>A0ABR2VWK8_9FUNG</name>
<keyword evidence="1" id="KW-0472">Membrane</keyword>
<gene>
    <name evidence="2" type="ORF">K7432_009752</name>
</gene>
<proteinExistence type="predicted"/>
<evidence type="ECO:0000256" key="1">
    <source>
        <dbReference type="SAM" id="Phobius"/>
    </source>
</evidence>
<sequence>MAPGNCLNGPSSHWVKTYSHLPVFNSPIHKLVVKWSQLLHHSVKYFLYCGIGLVANAVFCFLATKYTYKEDLDAELQAAVIEKKEQY</sequence>
<reference evidence="2 3" key="1">
    <citation type="submission" date="2023-04" db="EMBL/GenBank/DDBJ databases">
        <title>Genome of Basidiobolus ranarum AG-B5.</title>
        <authorList>
            <person name="Stajich J.E."/>
            <person name="Carter-House D."/>
            <person name="Gryganskyi A."/>
        </authorList>
    </citation>
    <scope>NUCLEOTIDE SEQUENCE [LARGE SCALE GENOMIC DNA]</scope>
    <source>
        <strain evidence="2 3">AG-B5</strain>
    </source>
</reference>
<evidence type="ECO:0000313" key="3">
    <source>
        <dbReference type="Proteomes" id="UP001479436"/>
    </source>
</evidence>
<keyword evidence="1" id="KW-0812">Transmembrane</keyword>
<protein>
    <submittedName>
        <fullName evidence="2">Uncharacterized protein</fullName>
    </submittedName>
</protein>
<evidence type="ECO:0000313" key="2">
    <source>
        <dbReference type="EMBL" id="KAK9708252.1"/>
    </source>
</evidence>
<comment type="caution">
    <text evidence="2">The sequence shown here is derived from an EMBL/GenBank/DDBJ whole genome shotgun (WGS) entry which is preliminary data.</text>
</comment>
<keyword evidence="3" id="KW-1185">Reference proteome</keyword>
<feature type="transmembrane region" description="Helical" evidence="1">
    <location>
        <begin position="45"/>
        <end position="64"/>
    </location>
</feature>